<reference evidence="1 2" key="1">
    <citation type="submission" date="2020-03" db="EMBL/GenBank/DDBJ databases">
        <title>Rubrivivax benzoatilyticus JA2 (sequenced after 10 years sub-culturing).</title>
        <authorList>
            <person name="Gupta D."/>
            <person name="Chintalapati S."/>
            <person name="Chintalapati V.R."/>
        </authorList>
    </citation>
    <scope>NUCLEOTIDE SEQUENCE [LARGE SCALE GENOMIC DNA]</scope>
    <source>
        <strain evidence="1 2">JA2-Mal</strain>
    </source>
</reference>
<gene>
    <name evidence="1" type="ORF">G7087_00675</name>
</gene>
<keyword evidence="2" id="KW-1185">Reference proteome</keyword>
<dbReference type="Proteomes" id="UP000802098">
    <property type="component" value="Unassembled WGS sequence"/>
</dbReference>
<accession>A0ABX0HTC6</accession>
<sequence length="134" mass="14624">MQRYDPDFAPDPAHWLELDEGARIELAEQHHRKAGIPLPNVRAHAVFHAIVENQVALGVPAVVDAVSRLVGQGLGRHEAVHAVCSALAEHFFELMQSRGGQLAAASQARYDAALARLDADEWRQRQGLPGSPAR</sequence>
<comment type="caution">
    <text evidence="1">The sequence shown here is derived from an EMBL/GenBank/DDBJ whole genome shotgun (WGS) entry which is preliminary data.</text>
</comment>
<evidence type="ECO:0000313" key="1">
    <source>
        <dbReference type="EMBL" id="NHK96881.1"/>
    </source>
</evidence>
<evidence type="ECO:0008006" key="3">
    <source>
        <dbReference type="Google" id="ProtNLM"/>
    </source>
</evidence>
<dbReference type="EMBL" id="JAAOCD010000001">
    <property type="protein sequence ID" value="NHK96881.1"/>
    <property type="molecule type" value="Genomic_DNA"/>
</dbReference>
<evidence type="ECO:0000313" key="2">
    <source>
        <dbReference type="Proteomes" id="UP000802098"/>
    </source>
</evidence>
<organism evidence="1 2">
    <name type="scientific">Rubrivivax benzoatilyticus</name>
    <dbReference type="NCBI Taxonomy" id="316997"/>
    <lineage>
        <taxon>Bacteria</taxon>
        <taxon>Pseudomonadati</taxon>
        <taxon>Pseudomonadota</taxon>
        <taxon>Betaproteobacteria</taxon>
        <taxon>Burkholderiales</taxon>
        <taxon>Sphaerotilaceae</taxon>
        <taxon>Rubrivivax</taxon>
    </lineage>
</organism>
<name>A0ABX0HTC6_9BURK</name>
<proteinExistence type="predicted"/>
<protein>
    <recommendedName>
        <fullName evidence="3">DUF5610 domain-containing protein</fullName>
    </recommendedName>
</protein>
<dbReference type="RefSeq" id="WP_009858419.1">
    <property type="nucleotide sequence ID" value="NZ_JAAOCD010000001.1"/>
</dbReference>